<dbReference type="GO" id="GO:0016491">
    <property type="term" value="F:oxidoreductase activity"/>
    <property type="evidence" value="ECO:0007669"/>
    <property type="project" value="UniProtKB-KW"/>
</dbReference>
<feature type="binding site" description="axial binding residue" evidence="20">
    <location>
        <position position="235"/>
    </location>
    <ligand>
        <name>heme c</name>
        <dbReference type="ChEBI" id="CHEBI:61717"/>
        <label>2</label>
    </ligand>
    <ligandPart>
        <name>Fe</name>
        <dbReference type="ChEBI" id="CHEBI:18248"/>
    </ligandPart>
</feature>
<dbReference type="Proteomes" id="UP000198305">
    <property type="component" value="Unassembled WGS sequence"/>
</dbReference>
<dbReference type="PANTHER" id="PTHR33751:SF1">
    <property type="entry name" value="CBB3-TYPE CYTOCHROME C OXIDASE SUBUNIT FIXP"/>
    <property type="match status" value="1"/>
</dbReference>
<dbReference type="GO" id="GO:1902600">
    <property type="term" value="P:proton transmembrane transport"/>
    <property type="evidence" value="ECO:0007669"/>
    <property type="project" value="UniProtKB-KW"/>
</dbReference>
<keyword evidence="13 19" id="KW-0249">Electron transport</keyword>
<accession>A0A239ABK5</accession>
<evidence type="ECO:0000256" key="15">
    <source>
        <dbReference type="ARBA" id="ARBA00023002"/>
    </source>
</evidence>
<keyword evidence="8 19" id="KW-0679">Respiratory chain</keyword>
<sequence length="313" mass="34974">MSQDKATTTAPKTMGHSWDGIEEYNNPLPTWWIWGFYITFIFTVVYWLLYPAWPIGGNYTKGLTGLHTITYTAKTVDGKEVEKTTHWNMRSKFLHEMNEMEAIQKQWFDKVASMSYDDVAKDAELMQFVNSAGKTLFSDNCAPCHQAGGQGKIGFAPNLTDDHWQFGGTYDEIHQTIEHGRRGFMPAFKEVLEDQQITQLANYVLSLSGEPHDASLATVGAQLFKSEEAGCYYCHGADAKGNTQMGSANLTDKIWLWADVDGKAGQEAKLAEVKRVITSGLDRGVMPTWGGRLKPEQIKLLTVYVHDSLGGGR</sequence>
<comment type="pathway">
    <text evidence="2 19">Energy metabolism; oxidative phosphorylation.</text>
</comment>
<dbReference type="PRINTS" id="PR00605">
    <property type="entry name" value="CYTCHROMECIC"/>
</dbReference>
<dbReference type="Gene3D" id="6.10.280.130">
    <property type="match status" value="1"/>
</dbReference>
<feature type="binding site" description="covalent" evidence="21">
    <location>
        <position position="234"/>
    </location>
    <ligand>
        <name>heme c</name>
        <dbReference type="ChEBI" id="CHEBI:61717"/>
        <label>2</label>
    </ligand>
</feature>
<evidence type="ECO:0000256" key="19">
    <source>
        <dbReference type="PIRNR" id="PIRNR000006"/>
    </source>
</evidence>
<evidence type="ECO:0000256" key="16">
    <source>
        <dbReference type="ARBA" id="ARBA00023004"/>
    </source>
</evidence>
<evidence type="ECO:0000256" key="5">
    <source>
        <dbReference type="ARBA" id="ARBA00022475"/>
    </source>
</evidence>
<comment type="similarity">
    <text evidence="3 19">Belongs to the CcoP / FixP family.</text>
</comment>
<evidence type="ECO:0000256" key="10">
    <source>
        <dbReference type="ARBA" id="ARBA00022723"/>
    </source>
</evidence>
<keyword evidence="9 22" id="KW-0812">Transmembrane</keyword>
<dbReference type="InterPro" id="IPR038414">
    <property type="entry name" value="CcoP_N_sf"/>
</dbReference>
<dbReference type="GO" id="GO:0020037">
    <property type="term" value="F:heme binding"/>
    <property type="evidence" value="ECO:0007669"/>
    <property type="project" value="InterPro"/>
</dbReference>
<keyword evidence="16 19" id="KW-0408">Iron</keyword>
<gene>
    <name evidence="24" type="ORF">SAMN05192560_1782</name>
</gene>
<dbReference type="InterPro" id="IPR009056">
    <property type="entry name" value="Cyt_c-like_dom"/>
</dbReference>
<evidence type="ECO:0000256" key="14">
    <source>
        <dbReference type="ARBA" id="ARBA00022989"/>
    </source>
</evidence>
<dbReference type="PIRSF" id="PIRSF000006">
    <property type="entry name" value="Cbb3-Cox_fixP"/>
    <property type="match status" value="1"/>
</dbReference>
<evidence type="ECO:0000256" key="8">
    <source>
        <dbReference type="ARBA" id="ARBA00022660"/>
    </source>
</evidence>
<organism evidence="24 25">
    <name type="scientific">Methylobacillus rhizosphaerae</name>
    <dbReference type="NCBI Taxonomy" id="551994"/>
    <lineage>
        <taxon>Bacteria</taxon>
        <taxon>Pseudomonadati</taxon>
        <taxon>Pseudomonadota</taxon>
        <taxon>Betaproteobacteria</taxon>
        <taxon>Nitrosomonadales</taxon>
        <taxon>Methylophilaceae</taxon>
        <taxon>Methylobacillus</taxon>
    </lineage>
</organism>
<dbReference type="SUPFAM" id="SSF46626">
    <property type="entry name" value="Cytochrome c"/>
    <property type="match status" value="2"/>
</dbReference>
<evidence type="ECO:0000256" key="7">
    <source>
        <dbReference type="ARBA" id="ARBA00022617"/>
    </source>
</evidence>
<dbReference type="InterPro" id="IPR008168">
    <property type="entry name" value="Cyt_C_IC"/>
</dbReference>
<feature type="binding site" description="covalent" evidence="21">
    <location>
        <position position="141"/>
    </location>
    <ligand>
        <name>heme c</name>
        <dbReference type="ChEBI" id="CHEBI:61717"/>
        <label>1</label>
    </ligand>
</feature>
<keyword evidence="4 19" id="KW-0813">Transport</keyword>
<dbReference type="EMBL" id="FZOA01000007">
    <property type="protein sequence ID" value="SNR92772.1"/>
    <property type="molecule type" value="Genomic_DNA"/>
</dbReference>
<evidence type="ECO:0000256" key="12">
    <source>
        <dbReference type="ARBA" id="ARBA00022781"/>
    </source>
</evidence>
<evidence type="ECO:0000256" key="9">
    <source>
        <dbReference type="ARBA" id="ARBA00022692"/>
    </source>
</evidence>
<evidence type="ECO:0000256" key="13">
    <source>
        <dbReference type="ARBA" id="ARBA00022982"/>
    </source>
</evidence>
<dbReference type="GO" id="GO:0009055">
    <property type="term" value="F:electron transfer activity"/>
    <property type="evidence" value="ECO:0007669"/>
    <property type="project" value="InterPro"/>
</dbReference>
<feature type="binding site" description="axial binding residue" evidence="20">
    <location>
        <position position="185"/>
    </location>
    <ligand>
        <name>heme c</name>
        <dbReference type="ChEBI" id="CHEBI:61717"/>
        <label>2</label>
    </ligand>
    <ligandPart>
        <name>Fe</name>
        <dbReference type="ChEBI" id="CHEBI:18248"/>
    </ligandPart>
</feature>
<dbReference type="InterPro" id="IPR032858">
    <property type="entry name" value="CcoP_N"/>
</dbReference>
<dbReference type="RefSeq" id="WP_089375872.1">
    <property type="nucleotide sequence ID" value="NZ_FZOA01000007.1"/>
</dbReference>
<protein>
    <recommendedName>
        <fullName evidence="19">Cbb3-type cytochrome c oxidase subunit</fullName>
    </recommendedName>
</protein>
<keyword evidence="11" id="KW-0677">Repeat</keyword>
<comment type="function">
    <text evidence="19">C-type cytochrome. Part of the cbb3-type cytochrome c oxidase complex.</text>
</comment>
<evidence type="ECO:0000256" key="20">
    <source>
        <dbReference type="PIRSR" id="PIRSR000006-1"/>
    </source>
</evidence>
<dbReference type="OrthoDB" id="5290932at2"/>
<evidence type="ECO:0000256" key="6">
    <source>
        <dbReference type="ARBA" id="ARBA00022519"/>
    </source>
</evidence>
<evidence type="ECO:0000256" key="2">
    <source>
        <dbReference type="ARBA" id="ARBA00004673"/>
    </source>
</evidence>
<dbReference type="Pfam" id="PF13442">
    <property type="entry name" value="Cytochrome_CBB3"/>
    <property type="match status" value="2"/>
</dbReference>
<keyword evidence="14 22" id="KW-1133">Transmembrane helix</keyword>
<dbReference type="UniPathway" id="UPA00705"/>
<feature type="binding site" description="covalent" evidence="21">
    <location>
        <position position="231"/>
    </location>
    <ligand>
        <name>heme c</name>
        <dbReference type="ChEBI" id="CHEBI:61717"/>
        <label>2</label>
    </ligand>
</feature>
<evidence type="ECO:0000256" key="4">
    <source>
        <dbReference type="ARBA" id="ARBA00022448"/>
    </source>
</evidence>
<dbReference type="GO" id="GO:0005886">
    <property type="term" value="C:plasma membrane"/>
    <property type="evidence" value="ECO:0007669"/>
    <property type="project" value="UniProtKB-SubCell"/>
</dbReference>
<evidence type="ECO:0000256" key="3">
    <source>
        <dbReference type="ARBA" id="ARBA00006113"/>
    </source>
</evidence>
<evidence type="ECO:0000256" key="11">
    <source>
        <dbReference type="ARBA" id="ARBA00022737"/>
    </source>
</evidence>
<evidence type="ECO:0000256" key="17">
    <source>
        <dbReference type="ARBA" id="ARBA00023065"/>
    </source>
</evidence>
<dbReference type="NCBIfam" id="TIGR00782">
    <property type="entry name" value="ccoP"/>
    <property type="match status" value="1"/>
</dbReference>
<comment type="subunit">
    <text evidence="19">Component of the cbb3-type cytochrome c oxidase.</text>
</comment>
<name>A0A239ABK5_9PROT</name>
<evidence type="ECO:0000256" key="22">
    <source>
        <dbReference type="SAM" id="Phobius"/>
    </source>
</evidence>
<reference evidence="25" key="1">
    <citation type="submission" date="2017-06" db="EMBL/GenBank/DDBJ databases">
        <authorList>
            <person name="Varghese N."/>
            <person name="Submissions S."/>
        </authorList>
    </citation>
    <scope>NUCLEOTIDE SEQUENCE [LARGE SCALE GENOMIC DNA]</scope>
    <source>
        <strain evidence="25">Ca-68</strain>
    </source>
</reference>
<evidence type="ECO:0000256" key="21">
    <source>
        <dbReference type="PIRSR" id="PIRSR000006-2"/>
    </source>
</evidence>
<evidence type="ECO:0000259" key="23">
    <source>
        <dbReference type="PROSITE" id="PS51007"/>
    </source>
</evidence>
<evidence type="ECO:0000313" key="24">
    <source>
        <dbReference type="EMBL" id="SNR92772.1"/>
    </source>
</evidence>
<comment type="cofactor">
    <cofactor evidence="19 21">
        <name>heme c</name>
        <dbReference type="ChEBI" id="CHEBI:61717"/>
    </cofactor>
    <text evidence="19 21">Binds 2 heme C groups per subunit.</text>
</comment>
<keyword evidence="18 19" id="KW-0472">Membrane</keyword>
<keyword evidence="6 19" id="KW-0997">Cell inner membrane</keyword>
<dbReference type="GO" id="GO:0006119">
    <property type="term" value="P:oxidative phosphorylation"/>
    <property type="evidence" value="ECO:0007669"/>
    <property type="project" value="UniProtKB-UniPathway"/>
</dbReference>
<keyword evidence="17 19" id="KW-0406">Ion transport</keyword>
<feature type="binding site" description="axial binding residue" evidence="20">
    <location>
        <position position="286"/>
    </location>
    <ligand>
        <name>heme c</name>
        <dbReference type="ChEBI" id="CHEBI:61717"/>
        <label>1</label>
    </ligand>
    <ligandPart>
        <name>Fe</name>
        <dbReference type="ChEBI" id="CHEBI:18248"/>
    </ligandPart>
</feature>
<keyword evidence="10 19" id="KW-0479">Metal-binding</keyword>
<keyword evidence="12 19" id="KW-0375">Hydrogen ion transport</keyword>
<feature type="transmembrane region" description="Helical" evidence="22">
    <location>
        <begin position="31"/>
        <end position="49"/>
    </location>
</feature>
<feature type="domain" description="Cytochrome c" evidence="23">
    <location>
        <begin position="215"/>
        <end position="309"/>
    </location>
</feature>
<dbReference type="AlphaFoldDB" id="A0A239ABK5"/>
<comment type="subcellular location">
    <subcellularLocation>
        <location evidence="1 19">Cell inner membrane</location>
    </subcellularLocation>
</comment>
<feature type="binding site" description="axial binding residue" evidence="20">
    <location>
        <position position="145"/>
    </location>
    <ligand>
        <name>heme c</name>
        <dbReference type="ChEBI" id="CHEBI:61717"/>
        <label>1</label>
    </ligand>
    <ligandPart>
        <name>Fe</name>
        <dbReference type="ChEBI" id="CHEBI:18248"/>
    </ligandPart>
</feature>
<dbReference type="InterPro" id="IPR050597">
    <property type="entry name" value="Cytochrome_c_Oxidase_Subunit"/>
</dbReference>
<dbReference type="PROSITE" id="PS51007">
    <property type="entry name" value="CYTC"/>
    <property type="match status" value="2"/>
</dbReference>
<evidence type="ECO:0000256" key="18">
    <source>
        <dbReference type="ARBA" id="ARBA00023136"/>
    </source>
</evidence>
<feature type="domain" description="Cytochrome c" evidence="23">
    <location>
        <begin position="128"/>
        <end position="208"/>
    </location>
</feature>
<feature type="binding site" description="covalent" evidence="21">
    <location>
        <position position="144"/>
    </location>
    <ligand>
        <name>heme c</name>
        <dbReference type="ChEBI" id="CHEBI:61717"/>
        <label>1</label>
    </ligand>
</feature>
<dbReference type="PANTHER" id="PTHR33751">
    <property type="entry name" value="CBB3-TYPE CYTOCHROME C OXIDASE SUBUNIT FIXP"/>
    <property type="match status" value="1"/>
</dbReference>
<evidence type="ECO:0000313" key="25">
    <source>
        <dbReference type="Proteomes" id="UP000198305"/>
    </source>
</evidence>
<keyword evidence="25" id="KW-1185">Reference proteome</keyword>
<dbReference type="Pfam" id="PF14715">
    <property type="entry name" value="FixP_N"/>
    <property type="match status" value="1"/>
</dbReference>
<dbReference type="InterPro" id="IPR004678">
    <property type="entry name" value="Cyt_c_oxidase_cbb3_su3"/>
</dbReference>
<keyword evidence="7 19" id="KW-0349">Heme</keyword>
<dbReference type="Gene3D" id="1.10.760.10">
    <property type="entry name" value="Cytochrome c-like domain"/>
    <property type="match status" value="2"/>
</dbReference>
<evidence type="ECO:0000256" key="1">
    <source>
        <dbReference type="ARBA" id="ARBA00004533"/>
    </source>
</evidence>
<keyword evidence="15 19" id="KW-0560">Oxidoreductase</keyword>
<keyword evidence="5 19" id="KW-1003">Cell membrane</keyword>
<dbReference type="InterPro" id="IPR036909">
    <property type="entry name" value="Cyt_c-like_dom_sf"/>
</dbReference>
<proteinExistence type="inferred from homology"/>
<dbReference type="GO" id="GO:0005506">
    <property type="term" value="F:iron ion binding"/>
    <property type="evidence" value="ECO:0007669"/>
    <property type="project" value="InterPro"/>
</dbReference>